<evidence type="ECO:0000313" key="1">
    <source>
        <dbReference type="EMBL" id="KAH3679357.1"/>
    </source>
</evidence>
<dbReference type="EMBL" id="JAEUBF010000320">
    <property type="protein sequence ID" value="KAH3679357.1"/>
    <property type="molecule type" value="Genomic_DNA"/>
</dbReference>
<dbReference type="Proteomes" id="UP000769528">
    <property type="component" value="Unassembled WGS sequence"/>
</dbReference>
<organism evidence="1 2">
    <name type="scientific">Wickerhamomyces mucosus</name>
    <dbReference type="NCBI Taxonomy" id="1378264"/>
    <lineage>
        <taxon>Eukaryota</taxon>
        <taxon>Fungi</taxon>
        <taxon>Dikarya</taxon>
        <taxon>Ascomycota</taxon>
        <taxon>Saccharomycotina</taxon>
        <taxon>Saccharomycetes</taxon>
        <taxon>Phaffomycetales</taxon>
        <taxon>Wickerhamomycetaceae</taxon>
        <taxon>Wickerhamomyces</taxon>
    </lineage>
</organism>
<gene>
    <name evidence="1" type="ORF">WICMUC_001038</name>
</gene>
<evidence type="ECO:0000313" key="2">
    <source>
        <dbReference type="Proteomes" id="UP000769528"/>
    </source>
</evidence>
<reference evidence="1" key="2">
    <citation type="submission" date="2021-01" db="EMBL/GenBank/DDBJ databases">
        <authorList>
            <person name="Schikora-Tamarit M.A."/>
        </authorList>
    </citation>
    <scope>NUCLEOTIDE SEQUENCE</scope>
    <source>
        <strain evidence="1">CBS6341</strain>
    </source>
</reference>
<accession>A0A9P8PWB8</accession>
<dbReference type="AlphaFoldDB" id="A0A9P8PWB8"/>
<comment type="caution">
    <text evidence="1">The sequence shown here is derived from an EMBL/GenBank/DDBJ whole genome shotgun (WGS) entry which is preliminary data.</text>
</comment>
<proteinExistence type="predicted"/>
<keyword evidence="2" id="KW-1185">Reference proteome</keyword>
<protein>
    <submittedName>
        <fullName evidence="1">Uncharacterized protein</fullName>
    </submittedName>
</protein>
<reference evidence="1" key="1">
    <citation type="journal article" date="2021" name="Open Biol.">
        <title>Shared evolutionary footprints suggest mitochondrial oxidative damage underlies multiple complex I losses in fungi.</title>
        <authorList>
            <person name="Schikora-Tamarit M.A."/>
            <person name="Marcet-Houben M."/>
            <person name="Nosek J."/>
            <person name="Gabaldon T."/>
        </authorList>
    </citation>
    <scope>NUCLEOTIDE SEQUENCE</scope>
    <source>
        <strain evidence="1">CBS6341</strain>
    </source>
</reference>
<sequence>MNFFKLFPSELIQKVVNQLLNDKQTIFVLSSIQPFKPFLTDYVMILKLNYIYDFSPIFNKDLIGFIDKQENINSHYFTDTVFTITQETVKVLEKNNNNDDKNNNNNNRRNQTYNTSVMISEPKSDKTGEIITFAQLNDLIANFKVVILQVQICTPQYQYWPRSIKSVSRDTLSYPIVRAYESPLDFTTKYNKDLQELEITLLSKRYIQYIPNDIRESILIEQIDISMEYRTKFEEIDAWKPDSTGHILYPLDKLYYFPKKQSKNNLNLKYSDFLKRLKEIEFKYRKMQQELVCDHYVLQKFKRKNINPYNYRVRDMCYIAFQYEFFNNVYYKWQCFGAFVENIMMEFDGEFIKSLRIKGLYNEETDRFECLDNVWRTRIEYLKYLRNKLRLNPDLSMNCEEDLRWQNI</sequence>
<name>A0A9P8PWB8_9ASCO</name>